<dbReference type="PANTHER" id="PTHR34220:SF11">
    <property type="entry name" value="SENSOR PROTEIN KINASE HPTS"/>
    <property type="match status" value="1"/>
</dbReference>
<evidence type="ECO:0000256" key="9">
    <source>
        <dbReference type="ARBA" id="ARBA00022777"/>
    </source>
</evidence>
<evidence type="ECO:0000313" key="17">
    <source>
        <dbReference type="EMBL" id="MFC5406211.1"/>
    </source>
</evidence>
<sequence>MMRIFNKSNRSSLANQLVISFLVIFLFIFTISSLIAYFGILNVLKNNAKDTNQQQFNQYDYNLSLFVNQVDQVSRQLFLKAELQNLINFKSMNETNSVLQVVAAFQYFAETLSANKYIDSISYFGDNGFMIRTTVQRNDILFDSSSNVNEFYRAQIYSKVKSAAQTLVWFGGFTDQDFNIADARTISNSAAKPPTHYISAARSFYSNNHSATLVLNVNMKYFNDIYNHANDMQNNELYLVDDSGQIVSHGDEAKIGQAGALPEQKDHPVNAGNKFASEERDSKQIMSYRINALGWTLVNEIPVSIFTRDILTLRLIVVTMFICSLASAAILSRYWIRRITKPLNSLTTVVRRMGQGNLGLTLDLDLRNELGILIAQFNKMSKNIQDLIEQKETIQEEKRTIEIGALQSQITPHFFYNTLNTIKWMAIMVKADNIVESITTLGDYLQPMFKKGMLCTIREEIEYIENYIKIMNYRMAGGVKFHYEISPAVMEYPFLRFLLQPLVENAITHGLKNRNGGTITITATEEQNEIVWRIFDNGEGMSESKLQEEREALINGNNEHSHEKKGIGLYNTNRRIQLHFGDHYGIKIHSELQVGTELIFAIPKVQKT</sequence>
<dbReference type="InterPro" id="IPR036890">
    <property type="entry name" value="HATPase_C_sf"/>
</dbReference>
<dbReference type="PANTHER" id="PTHR34220">
    <property type="entry name" value="SENSOR HISTIDINE KINASE YPDA"/>
    <property type="match status" value="1"/>
</dbReference>
<feature type="domain" description="HAMP" evidence="16">
    <location>
        <begin position="337"/>
        <end position="389"/>
    </location>
</feature>
<evidence type="ECO:0000256" key="5">
    <source>
        <dbReference type="ARBA" id="ARBA00022553"/>
    </source>
</evidence>
<comment type="caution">
    <text evidence="17">The sequence shown here is derived from an EMBL/GenBank/DDBJ whole genome shotgun (WGS) entry which is preliminary data.</text>
</comment>
<evidence type="ECO:0000256" key="7">
    <source>
        <dbReference type="ARBA" id="ARBA00022692"/>
    </source>
</evidence>
<evidence type="ECO:0000313" key="18">
    <source>
        <dbReference type="Proteomes" id="UP001596113"/>
    </source>
</evidence>
<dbReference type="SUPFAM" id="SSF158472">
    <property type="entry name" value="HAMP domain-like"/>
    <property type="match status" value="1"/>
</dbReference>
<accession>A0ABW0HY84</accession>
<dbReference type="EC" id="2.7.13.3" evidence="3"/>
<evidence type="ECO:0000259" key="15">
    <source>
        <dbReference type="PROSITE" id="PS50109"/>
    </source>
</evidence>
<dbReference type="Pfam" id="PF06580">
    <property type="entry name" value="His_kinase"/>
    <property type="match status" value="1"/>
</dbReference>
<evidence type="ECO:0000256" key="13">
    <source>
        <dbReference type="ARBA" id="ARBA00023136"/>
    </source>
</evidence>
<dbReference type="Proteomes" id="UP001596113">
    <property type="component" value="Unassembled WGS sequence"/>
</dbReference>
<name>A0ABW0HY84_9BACL</name>
<evidence type="ECO:0000259" key="16">
    <source>
        <dbReference type="PROSITE" id="PS50885"/>
    </source>
</evidence>
<evidence type="ECO:0000256" key="14">
    <source>
        <dbReference type="SAM" id="Phobius"/>
    </source>
</evidence>
<evidence type="ECO:0000256" key="11">
    <source>
        <dbReference type="ARBA" id="ARBA00022989"/>
    </source>
</evidence>
<keyword evidence="13 14" id="KW-0472">Membrane</keyword>
<dbReference type="PROSITE" id="PS50109">
    <property type="entry name" value="HIS_KIN"/>
    <property type="match status" value="1"/>
</dbReference>
<dbReference type="PROSITE" id="PS50885">
    <property type="entry name" value="HAMP"/>
    <property type="match status" value="1"/>
</dbReference>
<keyword evidence="12" id="KW-0902">Two-component regulatory system</keyword>
<keyword evidence="5" id="KW-0597">Phosphoprotein</keyword>
<evidence type="ECO:0000256" key="10">
    <source>
        <dbReference type="ARBA" id="ARBA00022840"/>
    </source>
</evidence>
<dbReference type="SMART" id="SM00304">
    <property type="entry name" value="HAMP"/>
    <property type="match status" value="1"/>
</dbReference>
<proteinExistence type="predicted"/>
<comment type="catalytic activity">
    <reaction evidence="1">
        <text>ATP + protein L-histidine = ADP + protein N-phospho-L-histidine.</text>
        <dbReference type="EC" id="2.7.13.3"/>
    </reaction>
</comment>
<feature type="transmembrane region" description="Helical" evidence="14">
    <location>
        <begin position="21"/>
        <end position="44"/>
    </location>
</feature>
<dbReference type="CDD" id="cd06225">
    <property type="entry name" value="HAMP"/>
    <property type="match status" value="1"/>
</dbReference>
<dbReference type="Gene3D" id="3.30.565.10">
    <property type="entry name" value="Histidine kinase-like ATPase, C-terminal domain"/>
    <property type="match status" value="1"/>
</dbReference>
<evidence type="ECO:0000256" key="8">
    <source>
        <dbReference type="ARBA" id="ARBA00022741"/>
    </source>
</evidence>
<evidence type="ECO:0000256" key="1">
    <source>
        <dbReference type="ARBA" id="ARBA00000085"/>
    </source>
</evidence>
<dbReference type="InterPro" id="IPR003594">
    <property type="entry name" value="HATPase_dom"/>
</dbReference>
<keyword evidence="7 14" id="KW-0812">Transmembrane</keyword>
<dbReference type="Gene3D" id="1.10.8.500">
    <property type="entry name" value="HAMP domain in histidine kinase"/>
    <property type="match status" value="1"/>
</dbReference>
<keyword evidence="8" id="KW-0547">Nucleotide-binding</keyword>
<evidence type="ECO:0000256" key="2">
    <source>
        <dbReference type="ARBA" id="ARBA00004651"/>
    </source>
</evidence>
<reference evidence="18" key="1">
    <citation type="journal article" date="2019" name="Int. J. Syst. Evol. Microbiol.">
        <title>The Global Catalogue of Microorganisms (GCM) 10K type strain sequencing project: providing services to taxonomists for standard genome sequencing and annotation.</title>
        <authorList>
            <consortium name="The Broad Institute Genomics Platform"/>
            <consortium name="The Broad Institute Genome Sequencing Center for Infectious Disease"/>
            <person name="Wu L."/>
            <person name="Ma J."/>
        </authorList>
    </citation>
    <scope>NUCLEOTIDE SEQUENCE [LARGE SCALE GENOMIC DNA]</scope>
    <source>
        <strain evidence="18">CGMCC 1.18575</strain>
    </source>
</reference>
<keyword evidence="4" id="KW-1003">Cell membrane</keyword>
<keyword evidence="10" id="KW-0067">ATP-binding</keyword>
<keyword evidence="11 14" id="KW-1133">Transmembrane helix</keyword>
<keyword evidence="9 17" id="KW-0418">Kinase</keyword>
<dbReference type="InterPro" id="IPR003660">
    <property type="entry name" value="HAMP_dom"/>
</dbReference>
<evidence type="ECO:0000256" key="4">
    <source>
        <dbReference type="ARBA" id="ARBA00022475"/>
    </source>
</evidence>
<evidence type="ECO:0000256" key="3">
    <source>
        <dbReference type="ARBA" id="ARBA00012438"/>
    </source>
</evidence>
<feature type="transmembrane region" description="Helical" evidence="14">
    <location>
        <begin position="311"/>
        <end position="336"/>
    </location>
</feature>
<keyword evidence="6 17" id="KW-0808">Transferase</keyword>
<feature type="domain" description="Histidine kinase" evidence="15">
    <location>
        <begin position="495"/>
        <end position="606"/>
    </location>
</feature>
<evidence type="ECO:0000256" key="12">
    <source>
        <dbReference type="ARBA" id="ARBA00023012"/>
    </source>
</evidence>
<dbReference type="InterPro" id="IPR050640">
    <property type="entry name" value="Bact_2-comp_sensor_kinase"/>
</dbReference>
<dbReference type="EMBL" id="JBHSMI010000052">
    <property type="protein sequence ID" value="MFC5406211.1"/>
    <property type="molecule type" value="Genomic_DNA"/>
</dbReference>
<gene>
    <name evidence="17" type="ORF">ACFPOF_26015</name>
</gene>
<keyword evidence="18" id="KW-1185">Reference proteome</keyword>
<dbReference type="InterPro" id="IPR010559">
    <property type="entry name" value="Sig_transdc_His_kin_internal"/>
</dbReference>
<dbReference type="RefSeq" id="WP_378138199.1">
    <property type="nucleotide sequence ID" value="NZ_JBHSMI010000052.1"/>
</dbReference>
<protein>
    <recommendedName>
        <fullName evidence="3">histidine kinase</fullName>
        <ecNumber evidence="3">2.7.13.3</ecNumber>
    </recommendedName>
</protein>
<dbReference type="GO" id="GO:0004673">
    <property type="term" value="F:protein histidine kinase activity"/>
    <property type="evidence" value="ECO:0007669"/>
    <property type="project" value="UniProtKB-EC"/>
</dbReference>
<dbReference type="Pfam" id="PF02518">
    <property type="entry name" value="HATPase_c"/>
    <property type="match status" value="1"/>
</dbReference>
<organism evidence="17 18">
    <name type="scientific">Cohnella soli</name>
    <dbReference type="NCBI Taxonomy" id="425005"/>
    <lineage>
        <taxon>Bacteria</taxon>
        <taxon>Bacillati</taxon>
        <taxon>Bacillota</taxon>
        <taxon>Bacilli</taxon>
        <taxon>Bacillales</taxon>
        <taxon>Paenibacillaceae</taxon>
        <taxon>Cohnella</taxon>
    </lineage>
</organism>
<dbReference type="SMART" id="SM00387">
    <property type="entry name" value="HATPase_c"/>
    <property type="match status" value="1"/>
</dbReference>
<dbReference type="Pfam" id="PF00672">
    <property type="entry name" value="HAMP"/>
    <property type="match status" value="1"/>
</dbReference>
<dbReference type="SUPFAM" id="SSF55874">
    <property type="entry name" value="ATPase domain of HSP90 chaperone/DNA topoisomerase II/histidine kinase"/>
    <property type="match status" value="1"/>
</dbReference>
<comment type="subcellular location">
    <subcellularLocation>
        <location evidence="2">Cell membrane</location>
        <topology evidence="2">Multi-pass membrane protein</topology>
    </subcellularLocation>
</comment>
<dbReference type="Gene3D" id="3.30.450.20">
    <property type="entry name" value="PAS domain"/>
    <property type="match status" value="1"/>
</dbReference>
<evidence type="ECO:0000256" key="6">
    <source>
        <dbReference type="ARBA" id="ARBA00022679"/>
    </source>
</evidence>
<dbReference type="InterPro" id="IPR005467">
    <property type="entry name" value="His_kinase_dom"/>
</dbReference>